<dbReference type="Proteomes" id="UP000314983">
    <property type="component" value="Chromosome 24"/>
</dbReference>
<dbReference type="STRING" id="8005.ENSEEEP00000002076"/>
<dbReference type="InterPro" id="IPR014729">
    <property type="entry name" value="Rossmann-like_a/b/a_fold"/>
</dbReference>
<evidence type="ECO:0000313" key="3">
    <source>
        <dbReference type="Proteomes" id="UP000314983"/>
    </source>
</evidence>
<dbReference type="Gene3D" id="3.40.50.620">
    <property type="entry name" value="HUPs"/>
    <property type="match status" value="1"/>
</dbReference>
<protein>
    <recommendedName>
        <fullName evidence="1">DUF218 domain-containing protein</fullName>
    </recommendedName>
</protein>
<evidence type="ECO:0000259" key="1">
    <source>
        <dbReference type="Pfam" id="PF02698"/>
    </source>
</evidence>
<evidence type="ECO:0000313" key="2">
    <source>
        <dbReference type="Ensembl" id="ENSEEEP00000002076.2"/>
    </source>
</evidence>
<gene>
    <name evidence="2" type="primary">LOC113589299</name>
</gene>
<name>A0A4W4DSC8_ELEEL</name>
<dbReference type="GeneTree" id="ENSGT00740000116961"/>
<dbReference type="Pfam" id="PF02698">
    <property type="entry name" value="DUF218"/>
    <property type="match status" value="1"/>
</dbReference>
<accession>A0A4W4DSC8</accession>
<reference evidence="3" key="1">
    <citation type="journal article" date="2014" name="Science">
        <title>Nonhuman genetics. Genomic basis for the convergent evolution of electric organs.</title>
        <authorList>
            <person name="Gallant J.R."/>
            <person name="Traeger L.L."/>
            <person name="Volkening J.D."/>
            <person name="Moffett H."/>
            <person name="Chen P.H."/>
            <person name="Novina C.D."/>
            <person name="Phillips G.N.Jr."/>
            <person name="Anand R."/>
            <person name="Wells G.B."/>
            <person name="Pinch M."/>
            <person name="Guth R."/>
            <person name="Unguez G.A."/>
            <person name="Albert J.S."/>
            <person name="Zakon H.H."/>
            <person name="Samanta M.P."/>
            <person name="Sussman M.R."/>
        </authorList>
    </citation>
    <scope>NUCLEOTIDE SEQUENCE [LARGE SCALE GENOMIC DNA]</scope>
</reference>
<dbReference type="PANTHER" id="PTHR30336">
    <property type="entry name" value="INNER MEMBRANE PROTEIN, PROBABLE PERMEASE"/>
    <property type="match status" value="1"/>
</dbReference>
<reference evidence="3" key="2">
    <citation type="journal article" date="2017" name="Sci. Adv.">
        <title>A tail of two voltages: Proteomic comparison of the three electric organs of the electric eel.</title>
        <authorList>
            <person name="Traeger L.L."/>
            <person name="Sabat G."/>
            <person name="Barrett-Wilt G.A."/>
            <person name="Wells G.B."/>
            <person name="Sussman M.R."/>
        </authorList>
    </citation>
    <scope>NUCLEOTIDE SEQUENCE [LARGE SCALE GENOMIC DNA]</scope>
</reference>
<dbReference type="InterPro" id="IPR003848">
    <property type="entry name" value="DUF218"/>
</dbReference>
<feature type="domain" description="DUF218" evidence="1">
    <location>
        <begin position="27"/>
        <end position="144"/>
    </location>
</feature>
<keyword evidence="3" id="KW-1185">Reference proteome</keyword>
<reference evidence="2" key="5">
    <citation type="submission" date="2025-09" db="UniProtKB">
        <authorList>
            <consortium name="Ensembl"/>
        </authorList>
    </citation>
    <scope>IDENTIFICATION</scope>
</reference>
<dbReference type="PANTHER" id="PTHR30336:SF20">
    <property type="entry name" value="DUF218 DOMAIN-CONTAINING PROTEIN"/>
    <property type="match status" value="1"/>
</dbReference>
<dbReference type="CDD" id="cd06259">
    <property type="entry name" value="YdcF-like"/>
    <property type="match status" value="1"/>
</dbReference>
<dbReference type="GO" id="GO:0005886">
    <property type="term" value="C:plasma membrane"/>
    <property type="evidence" value="ECO:0007669"/>
    <property type="project" value="TreeGrafter"/>
</dbReference>
<reference evidence="2" key="3">
    <citation type="submission" date="2020-05" db="EMBL/GenBank/DDBJ databases">
        <title>Electrophorus electricus (electric eel) genome, fEleEle1, primary haplotype.</title>
        <authorList>
            <person name="Myers G."/>
            <person name="Meyer A."/>
            <person name="Fedrigo O."/>
            <person name="Formenti G."/>
            <person name="Rhie A."/>
            <person name="Tracey A."/>
            <person name="Sims Y."/>
            <person name="Jarvis E.D."/>
        </authorList>
    </citation>
    <scope>NUCLEOTIDE SEQUENCE [LARGE SCALE GENOMIC DNA]</scope>
</reference>
<organism evidence="2 3">
    <name type="scientific">Electrophorus electricus</name>
    <name type="common">Electric eel</name>
    <name type="synonym">Gymnotus electricus</name>
    <dbReference type="NCBI Taxonomy" id="8005"/>
    <lineage>
        <taxon>Eukaryota</taxon>
        <taxon>Metazoa</taxon>
        <taxon>Chordata</taxon>
        <taxon>Craniata</taxon>
        <taxon>Vertebrata</taxon>
        <taxon>Euteleostomi</taxon>
        <taxon>Actinopterygii</taxon>
        <taxon>Neopterygii</taxon>
        <taxon>Teleostei</taxon>
        <taxon>Ostariophysi</taxon>
        <taxon>Gymnotiformes</taxon>
        <taxon>Gymnotoidei</taxon>
        <taxon>Gymnotidae</taxon>
        <taxon>Electrophorus</taxon>
    </lineage>
</organism>
<dbReference type="OMA" id="YPAKGFQ"/>
<proteinExistence type="predicted"/>
<sequence length="218" mass="24640">MDEETEKRARVLWDYLRLRQPLEKSDVIIGFGCQDVRVAERSAQLFQGGWAPCLLFTGYLGNQTAGVWTRPEAEVFQDVAVAMGVPRGCILLETAATNTGENLRYSYQTLRENRIPGAARLLILVQQPFMERRIRASFLQQWPGAEESAHAIVTSPPMDMTEYPNRAVGPARHLISCMLGAVERIRDYPEKGFQVRQEIPPEAVTAYQWLLLAGYKPT</sequence>
<dbReference type="InterPro" id="IPR051599">
    <property type="entry name" value="Cell_Envelope_Assoc"/>
</dbReference>
<dbReference type="Ensembl" id="ENSEEET00000002115.2">
    <property type="protein sequence ID" value="ENSEEEP00000002076.2"/>
    <property type="gene ID" value="ENSEEEG00000001276.2"/>
</dbReference>
<reference evidence="2" key="4">
    <citation type="submission" date="2025-08" db="UniProtKB">
        <authorList>
            <consortium name="Ensembl"/>
        </authorList>
    </citation>
    <scope>IDENTIFICATION</scope>
</reference>
<dbReference type="AlphaFoldDB" id="A0A4W4DSC8"/>